<dbReference type="AlphaFoldDB" id="A0A5R9RD17"/>
<dbReference type="InterPro" id="IPR006860">
    <property type="entry name" value="FecR"/>
</dbReference>
<dbReference type="OrthoDB" id="1099576at2"/>
<organism evidence="3 4">
    <name type="scientific">Pseudomonas nicosulfuronedens</name>
    <dbReference type="NCBI Taxonomy" id="2571105"/>
    <lineage>
        <taxon>Bacteria</taxon>
        <taxon>Pseudomonadati</taxon>
        <taxon>Pseudomonadota</taxon>
        <taxon>Gammaproteobacteria</taxon>
        <taxon>Pseudomonadales</taxon>
        <taxon>Pseudomonadaceae</taxon>
        <taxon>Pseudomonas</taxon>
    </lineage>
</organism>
<dbReference type="RefSeq" id="WP_138519984.1">
    <property type="nucleotide sequence ID" value="NZ_SWDV01000001.1"/>
</dbReference>
<name>A0A5R9RD17_9PSED</name>
<evidence type="ECO:0000313" key="4">
    <source>
        <dbReference type="Proteomes" id="UP000306635"/>
    </source>
</evidence>
<gene>
    <name evidence="3" type="ORF">FAS41_01800</name>
</gene>
<feature type="domain" description="FecR protein" evidence="1">
    <location>
        <begin position="110"/>
        <end position="201"/>
    </location>
</feature>
<protein>
    <submittedName>
        <fullName evidence="3">FecR family protein</fullName>
    </submittedName>
</protein>
<dbReference type="Pfam" id="PF16220">
    <property type="entry name" value="DUF4880"/>
    <property type="match status" value="1"/>
</dbReference>
<evidence type="ECO:0000259" key="2">
    <source>
        <dbReference type="Pfam" id="PF16220"/>
    </source>
</evidence>
<dbReference type="InterPro" id="IPR032623">
    <property type="entry name" value="FecR_N"/>
</dbReference>
<dbReference type="EMBL" id="SWDV01000001">
    <property type="protein sequence ID" value="TLX81255.1"/>
    <property type="molecule type" value="Genomic_DNA"/>
</dbReference>
<dbReference type="PANTHER" id="PTHR30273">
    <property type="entry name" value="PERIPLASMIC SIGNAL SENSOR AND SIGMA FACTOR ACTIVATOR FECR-RELATED"/>
    <property type="match status" value="1"/>
</dbReference>
<accession>A0A5R9RD17</accession>
<evidence type="ECO:0000313" key="3">
    <source>
        <dbReference type="EMBL" id="TLX81255.1"/>
    </source>
</evidence>
<dbReference type="Proteomes" id="UP000306635">
    <property type="component" value="Unassembled WGS sequence"/>
</dbReference>
<sequence length="316" mass="34860">MSEVQLDAAAEQAIDWMVRLRSGHADVRLQRQLQAWLSSDPAHADAWARLQRGLGAPYDNLRRMPGAADLLLHQQGSRRQLLRGLAGLGVLGGGLWLTASSTPVRDLLADLRTGTGERRHFTLEDGSRLSLNAGSSVDLAFDSRQRLILLRHGELVIQVAPDPQRPLIVRSAQGEVRALGTRFLVSQEDHATRVVVLEHRVRASLVGQAEWRELGEGEAALLAADGIHPLREQAARADWLNGRLSVTDEPLEAVIDSLRPYLPGYVRVEPRARNLRVQGVFPLDEPNRALAALGETLPLEVRRFGPWLTLISLRGP</sequence>
<dbReference type="GO" id="GO:0016989">
    <property type="term" value="F:sigma factor antagonist activity"/>
    <property type="evidence" value="ECO:0007669"/>
    <property type="project" value="TreeGrafter"/>
</dbReference>
<proteinExistence type="predicted"/>
<keyword evidence="4" id="KW-1185">Reference proteome</keyword>
<dbReference type="PANTHER" id="PTHR30273:SF2">
    <property type="entry name" value="PROTEIN FECR"/>
    <property type="match status" value="1"/>
</dbReference>
<reference evidence="3 4" key="1">
    <citation type="submission" date="2019-04" db="EMBL/GenBank/DDBJ databases">
        <authorList>
            <person name="Li M."/>
        </authorList>
    </citation>
    <scope>NUCLEOTIDE SEQUENCE [LARGE SCALE GENOMIC DNA]</scope>
    <source>
        <strain evidence="3 4">LAM1902</strain>
    </source>
</reference>
<dbReference type="Pfam" id="PF04773">
    <property type="entry name" value="FecR"/>
    <property type="match status" value="1"/>
</dbReference>
<comment type="caution">
    <text evidence="3">The sequence shown here is derived from an EMBL/GenBank/DDBJ whole genome shotgun (WGS) entry which is preliminary data.</text>
</comment>
<dbReference type="Gene3D" id="2.60.120.1440">
    <property type="match status" value="1"/>
</dbReference>
<dbReference type="PIRSF" id="PIRSF018266">
    <property type="entry name" value="FecR"/>
    <property type="match status" value="1"/>
</dbReference>
<evidence type="ECO:0000259" key="1">
    <source>
        <dbReference type="Pfam" id="PF04773"/>
    </source>
</evidence>
<dbReference type="InterPro" id="IPR012373">
    <property type="entry name" value="Ferrdict_sens_TM"/>
</dbReference>
<feature type="domain" description="FecR N-terminal" evidence="2">
    <location>
        <begin position="11"/>
        <end position="52"/>
    </location>
</feature>